<organism evidence="2 3">
    <name type="scientific">Actinomadura craniellae</name>
    <dbReference type="NCBI Taxonomy" id="2231787"/>
    <lineage>
        <taxon>Bacteria</taxon>
        <taxon>Bacillati</taxon>
        <taxon>Actinomycetota</taxon>
        <taxon>Actinomycetes</taxon>
        <taxon>Streptosporangiales</taxon>
        <taxon>Thermomonosporaceae</taxon>
        <taxon>Actinomadura</taxon>
    </lineage>
</organism>
<dbReference type="EMBL" id="QLYX01000008">
    <property type="protein sequence ID" value="RAY13730.1"/>
    <property type="molecule type" value="Genomic_DNA"/>
</dbReference>
<reference evidence="2 3" key="1">
    <citation type="submission" date="2018-06" db="EMBL/GenBank/DDBJ databases">
        <title>Actinomadura craniellae sp. nov. isolated from marine sponge Craniella sp.</title>
        <authorList>
            <person name="Li L."/>
            <person name="Xu Q.H."/>
            <person name="Lin H.W."/>
            <person name="Lu Y.H."/>
        </authorList>
    </citation>
    <scope>NUCLEOTIDE SEQUENCE [LARGE SCALE GENOMIC DNA]</scope>
    <source>
        <strain evidence="2 3">LHW63021</strain>
    </source>
</reference>
<accession>A0A365H3P8</accession>
<evidence type="ECO:0000313" key="2">
    <source>
        <dbReference type="EMBL" id="RAY13730.1"/>
    </source>
</evidence>
<evidence type="ECO:0000256" key="1">
    <source>
        <dbReference type="SAM" id="MobiDB-lite"/>
    </source>
</evidence>
<dbReference type="OrthoDB" id="4252672at2"/>
<gene>
    <name evidence="2" type="ORF">DPM19_18905</name>
</gene>
<proteinExistence type="predicted"/>
<dbReference type="RefSeq" id="WP_111869269.1">
    <property type="nucleotide sequence ID" value="NZ_QLYX01000008.1"/>
</dbReference>
<comment type="caution">
    <text evidence="2">The sequence shown here is derived from an EMBL/GenBank/DDBJ whole genome shotgun (WGS) entry which is preliminary data.</text>
</comment>
<dbReference type="Proteomes" id="UP000251891">
    <property type="component" value="Unassembled WGS sequence"/>
</dbReference>
<sequence>MDEAEASGRAWREEIRRRVTVEQDRAALGRLIEHDHDPFEVELYEHSSDPLVVLIDRAQRSRAGQHTRHERRRRNQAKHAQRDDNPDDNAPTH</sequence>
<evidence type="ECO:0000313" key="3">
    <source>
        <dbReference type="Proteomes" id="UP000251891"/>
    </source>
</evidence>
<keyword evidence="3" id="KW-1185">Reference proteome</keyword>
<feature type="compositionally biased region" description="Basic residues" evidence="1">
    <location>
        <begin position="63"/>
        <end position="79"/>
    </location>
</feature>
<protein>
    <submittedName>
        <fullName evidence="2">Uncharacterized protein</fullName>
    </submittedName>
</protein>
<dbReference type="AlphaFoldDB" id="A0A365H3P8"/>
<name>A0A365H3P8_9ACTN</name>
<feature type="region of interest" description="Disordered" evidence="1">
    <location>
        <begin position="58"/>
        <end position="93"/>
    </location>
</feature>